<organism evidence="3">
    <name type="scientific">Grosmannia clavigera (strain kw1407 / UAMH 11150)</name>
    <name type="common">Blue stain fungus</name>
    <name type="synonym">Graphiocladiella clavigera</name>
    <dbReference type="NCBI Taxonomy" id="655863"/>
    <lineage>
        <taxon>Eukaryota</taxon>
        <taxon>Fungi</taxon>
        <taxon>Dikarya</taxon>
        <taxon>Ascomycota</taxon>
        <taxon>Pezizomycotina</taxon>
        <taxon>Sordariomycetes</taxon>
        <taxon>Sordariomycetidae</taxon>
        <taxon>Ophiostomatales</taxon>
        <taxon>Ophiostomataceae</taxon>
        <taxon>Leptographium</taxon>
    </lineage>
</organism>
<feature type="region of interest" description="Disordered" evidence="1">
    <location>
        <begin position="220"/>
        <end position="250"/>
    </location>
</feature>
<dbReference type="InParanoid" id="F0X7V4"/>
<sequence length="438" mass="48499">MRTSRRSLISNKLYAEAADSMVEKAKSDYIPAHDYSFVSAAYPTCWEVPDLAAQVASFLDQPKPGCPPKETLWVFSFGFWDIWSLSAYPYDIADGLISSLVAEIFYHIDTIYAASLDNNSVAYSSFTAASAPKKRVVANGQDLPWDDASAEPFRVVLPLLLDPSLVPGWHLDRPEAPQFHTKSEQVRNAVRLTKRWNEVILFEKEGWAKKNAELVNETGAPGAVQDDPAATAPNVDAGVGKNTGTHRASPTVNISQKKKRATVSVQGELMTTVKKKFSDANTGDDPSRLRRRLWRDAIILRPSEYIMDAVIDGQMHDIGVKDKNGFGAFLEEDSFQEVKQPCILSSEEGLLVNTTDNSGHNVSQSSNVAAGDVCDSPDDYLFLTSFSLGRRAIREVGRISAAIVRMDMDTRGKLEKALKPSLEPDRKPTSWKLYFDMV</sequence>
<dbReference type="GeneID" id="25980038"/>
<name>F0X7V4_GROCL</name>
<dbReference type="AlphaFoldDB" id="F0X7V4"/>
<proteinExistence type="predicted"/>
<dbReference type="eggNOG" id="ENOG502SF08">
    <property type="taxonomic scope" value="Eukaryota"/>
</dbReference>
<dbReference type="HOGENOM" id="CLU_032510_0_0_1"/>
<keyword evidence="3" id="KW-1185">Reference proteome</keyword>
<dbReference type="RefSeq" id="XP_014175750.1">
    <property type="nucleotide sequence ID" value="XM_014320275.1"/>
</dbReference>
<evidence type="ECO:0000313" key="2">
    <source>
        <dbReference type="EMBL" id="EFX06268.1"/>
    </source>
</evidence>
<evidence type="ECO:0000256" key="1">
    <source>
        <dbReference type="SAM" id="MobiDB-lite"/>
    </source>
</evidence>
<dbReference type="EMBL" id="GL629729">
    <property type="protein sequence ID" value="EFX06268.1"/>
    <property type="molecule type" value="Genomic_DNA"/>
</dbReference>
<evidence type="ECO:0000313" key="3">
    <source>
        <dbReference type="Proteomes" id="UP000007796"/>
    </source>
</evidence>
<reference evidence="2 3" key="1">
    <citation type="journal article" date="2011" name="Proc. Natl. Acad. Sci. U.S.A.">
        <title>Genome and transcriptome analyses of the mountain pine beetle-fungal symbiont Grosmannia clavigera, a lodgepole pine pathogen.</title>
        <authorList>
            <person name="DiGuistini S."/>
            <person name="Wang Y."/>
            <person name="Liao N.Y."/>
            <person name="Taylor G."/>
            <person name="Tanguay P."/>
            <person name="Feau N."/>
            <person name="Henrissat B."/>
            <person name="Chan S.K."/>
            <person name="Hesse-Orce U."/>
            <person name="Alamouti S.M."/>
            <person name="Tsui C.K.M."/>
            <person name="Docking R.T."/>
            <person name="Levasseur A."/>
            <person name="Haridas S."/>
            <person name="Robertson G."/>
            <person name="Birol I."/>
            <person name="Holt R.A."/>
            <person name="Marra M.A."/>
            <person name="Hamelin R.C."/>
            <person name="Hirst M."/>
            <person name="Jones S.J.M."/>
            <person name="Bohlmann J."/>
            <person name="Breuil C."/>
        </authorList>
    </citation>
    <scope>NUCLEOTIDE SEQUENCE [LARGE SCALE GENOMIC DNA]</scope>
    <source>
        <strain evidence="3">kw1407 / UAMH 11150</strain>
    </source>
</reference>
<protein>
    <submittedName>
        <fullName evidence="2">Uncharacterized protein</fullName>
    </submittedName>
</protein>
<dbReference type="Proteomes" id="UP000007796">
    <property type="component" value="Unassembled WGS sequence"/>
</dbReference>
<dbReference type="OrthoDB" id="5278722at2759"/>
<dbReference type="STRING" id="655863.F0X7V4"/>
<accession>F0X7V4</accession>
<gene>
    <name evidence="2" type="ORF">CMQ_6589</name>
</gene>